<organism evidence="2 3">
    <name type="scientific">Streptomyces sulfonofaciens</name>
    <dbReference type="NCBI Taxonomy" id="68272"/>
    <lineage>
        <taxon>Bacteria</taxon>
        <taxon>Bacillati</taxon>
        <taxon>Actinomycetota</taxon>
        <taxon>Actinomycetes</taxon>
        <taxon>Kitasatosporales</taxon>
        <taxon>Streptomycetaceae</taxon>
        <taxon>Streptomyces</taxon>
    </lineage>
</organism>
<protein>
    <recommendedName>
        <fullName evidence="1">HTH marR-type domain-containing protein</fullName>
    </recommendedName>
</protein>
<keyword evidence="3" id="KW-1185">Reference proteome</keyword>
<dbReference type="GO" id="GO:0003677">
    <property type="term" value="F:DNA binding"/>
    <property type="evidence" value="ECO:0007669"/>
    <property type="project" value="InterPro"/>
</dbReference>
<sequence>METTPTRAEAISALQSVVSALAYRLTRRRLHEQLAAAAGVPIDRPGLAVLRVLAEESAPLRLGEIAARLDVRHPHVTRQVRQLAEQGLLARAGGDDRRVQMVELTRRGLDTLTRVTAATEAKLAEGLADVEVEKIVATAEVLMRLGVGWGPESGTGESTPRR</sequence>
<dbReference type="SMART" id="SM00347">
    <property type="entry name" value="HTH_MARR"/>
    <property type="match status" value="1"/>
</dbReference>
<reference evidence="2" key="1">
    <citation type="journal article" date="2014" name="Int. J. Syst. Evol. Microbiol.">
        <title>Complete genome sequence of Corynebacterium casei LMG S-19264T (=DSM 44701T), isolated from a smear-ripened cheese.</title>
        <authorList>
            <consortium name="US DOE Joint Genome Institute (JGI-PGF)"/>
            <person name="Walter F."/>
            <person name="Albersmeier A."/>
            <person name="Kalinowski J."/>
            <person name="Ruckert C."/>
        </authorList>
    </citation>
    <scope>NUCLEOTIDE SEQUENCE</scope>
    <source>
        <strain evidence="2">JCM 5069</strain>
    </source>
</reference>
<name>A0A919GN00_9ACTN</name>
<dbReference type="PANTHER" id="PTHR33164">
    <property type="entry name" value="TRANSCRIPTIONAL REGULATOR, MARR FAMILY"/>
    <property type="match status" value="1"/>
</dbReference>
<reference evidence="2" key="2">
    <citation type="submission" date="2020-09" db="EMBL/GenBank/DDBJ databases">
        <authorList>
            <person name="Sun Q."/>
            <person name="Ohkuma M."/>
        </authorList>
    </citation>
    <scope>NUCLEOTIDE SEQUENCE</scope>
    <source>
        <strain evidence="2">JCM 5069</strain>
    </source>
</reference>
<comment type="caution">
    <text evidence="2">The sequence shown here is derived from an EMBL/GenBank/DDBJ whole genome shotgun (WGS) entry which is preliminary data.</text>
</comment>
<gene>
    <name evidence="2" type="ORF">GCM10018793_60680</name>
</gene>
<evidence type="ECO:0000313" key="2">
    <source>
        <dbReference type="EMBL" id="GHH86911.1"/>
    </source>
</evidence>
<dbReference type="RefSeq" id="WP_189937572.1">
    <property type="nucleotide sequence ID" value="NZ_BNCD01000024.1"/>
</dbReference>
<evidence type="ECO:0000259" key="1">
    <source>
        <dbReference type="PROSITE" id="PS50995"/>
    </source>
</evidence>
<dbReference type="InterPro" id="IPR036390">
    <property type="entry name" value="WH_DNA-bd_sf"/>
</dbReference>
<feature type="domain" description="HTH marR-type" evidence="1">
    <location>
        <begin position="7"/>
        <end position="144"/>
    </location>
</feature>
<evidence type="ECO:0000313" key="3">
    <source>
        <dbReference type="Proteomes" id="UP000603708"/>
    </source>
</evidence>
<dbReference type="InterPro" id="IPR036388">
    <property type="entry name" value="WH-like_DNA-bd_sf"/>
</dbReference>
<dbReference type="PANTHER" id="PTHR33164:SF57">
    <property type="entry name" value="MARR-FAMILY TRANSCRIPTIONAL REGULATOR"/>
    <property type="match status" value="1"/>
</dbReference>
<dbReference type="InterPro" id="IPR005471">
    <property type="entry name" value="Tscrpt_reg_IclR_N"/>
</dbReference>
<dbReference type="EMBL" id="BNCD01000024">
    <property type="protein sequence ID" value="GHH86911.1"/>
    <property type="molecule type" value="Genomic_DNA"/>
</dbReference>
<dbReference type="GO" id="GO:0003700">
    <property type="term" value="F:DNA-binding transcription factor activity"/>
    <property type="evidence" value="ECO:0007669"/>
    <property type="project" value="InterPro"/>
</dbReference>
<dbReference type="Gene3D" id="1.10.10.10">
    <property type="entry name" value="Winged helix-like DNA-binding domain superfamily/Winged helix DNA-binding domain"/>
    <property type="match status" value="1"/>
</dbReference>
<dbReference type="PROSITE" id="PS50995">
    <property type="entry name" value="HTH_MARR_2"/>
    <property type="match status" value="1"/>
</dbReference>
<dbReference type="Proteomes" id="UP000603708">
    <property type="component" value="Unassembled WGS sequence"/>
</dbReference>
<dbReference type="SUPFAM" id="SSF46785">
    <property type="entry name" value="Winged helix' DNA-binding domain"/>
    <property type="match status" value="1"/>
</dbReference>
<dbReference type="GO" id="GO:0006950">
    <property type="term" value="P:response to stress"/>
    <property type="evidence" value="ECO:0007669"/>
    <property type="project" value="TreeGrafter"/>
</dbReference>
<dbReference type="InterPro" id="IPR000835">
    <property type="entry name" value="HTH_MarR-typ"/>
</dbReference>
<accession>A0A919GN00</accession>
<proteinExistence type="predicted"/>
<dbReference type="Pfam" id="PF09339">
    <property type="entry name" value="HTH_IclR"/>
    <property type="match status" value="1"/>
</dbReference>
<dbReference type="InterPro" id="IPR039422">
    <property type="entry name" value="MarR/SlyA-like"/>
</dbReference>
<dbReference type="AlphaFoldDB" id="A0A919GN00"/>